<name>A0A1Y5PQG3_9MYCO</name>
<accession>A0A1Y5PQG3</accession>
<dbReference type="EMBL" id="FLQS01000088">
    <property type="protein sequence ID" value="SBS79650.1"/>
    <property type="molecule type" value="Genomic_DNA"/>
</dbReference>
<reference evidence="1" key="1">
    <citation type="submission" date="2016-03" db="EMBL/GenBank/DDBJ databases">
        <authorList>
            <person name="Ploux O."/>
        </authorList>
    </citation>
    <scope>NUCLEOTIDE SEQUENCE</scope>
    <source>
        <strain evidence="1">UC10</strain>
    </source>
</reference>
<gene>
    <name evidence="1" type="ORF">MHPYR_890003</name>
</gene>
<dbReference type="AlphaFoldDB" id="A0A1Y5PQG3"/>
<sequence>MVLAAGGSARWGDRHLARLASDCSDLRRLNHFAAQAFRMLDEMQCRPSGFGRAVFNL</sequence>
<proteinExistence type="predicted"/>
<protein>
    <submittedName>
        <fullName evidence="1">Uncharacterized protein</fullName>
    </submittedName>
</protein>
<evidence type="ECO:0000313" key="1">
    <source>
        <dbReference type="EMBL" id="SBS79650.1"/>
    </source>
</evidence>
<organism evidence="1">
    <name type="scientific">uncultured Mycobacterium sp</name>
    <dbReference type="NCBI Taxonomy" id="171292"/>
    <lineage>
        <taxon>Bacteria</taxon>
        <taxon>Bacillati</taxon>
        <taxon>Actinomycetota</taxon>
        <taxon>Actinomycetes</taxon>
        <taxon>Mycobacteriales</taxon>
        <taxon>Mycobacteriaceae</taxon>
        <taxon>Mycobacterium</taxon>
        <taxon>environmental samples</taxon>
    </lineage>
</organism>